<dbReference type="GO" id="GO:0050136">
    <property type="term" value="F:NADH dehydrogenase (quinone) (non-electrogenic) activity"/>
    <property type="evidence" value="ECO:0007669"/>
    <property type="project" value="UniProtKB-EC"/>
</dbReference>
<keyword evidence="12" id="KW-1185">Reference proteome</keyword>
<dbReference type="Proteomes" id="UP000054248">
    <property type="component" value="Unassembled WGS sequence"/>
</dbReference>
<evidence type="ECO:0000256" key="9">
    <source>
        <dbReference type="SAM" id="MobiDB-lite"/>
    </source>
</evidence>
<comment type="catalytic activity">
    <reaction evidence="8">
        <text>a ubiquinone + NADH + H(+) = a ubiquinol + NAD(+)</text>
        <dbReference type="Rhea" id="RHEA:23152"/>
        <dbReference type="Rhea" id="RHEA-COMP:9565"/>
        <dbReference type="Rhea" id="RHEA-COMP:9566"/>
        <dbReference type="ChEBI" id="CHEBI:15378"/>
        <dbReference type="ChEBI" id="CHEBI:16389"/>
        <dbReference type="ChEBI" id="CHEBI:17976"/>
        <dbReference type="ChEBI" id="CHEBI:57540"/>
        <dbReference type="ChEBI" id="CHEBI:57945"/>
    </reaction>
</comment>
<evidence type="ECO:0000256" key="6">
    <source>
        <dbReference type="ARBA" id="ARBA00023027"/>
    </source>
</evidence>
<gene>
    <name evidence="11" type="ORF">M407DRAFT_33543</name>
</gene>
<evidence type="ECO:0000256" key="8">
    <source>
        <dbReference type="ARBA" id="ARBA00049010"/>
    </source>
</evidence>
<evidence type="ECO:0000259" key="10">
    <source>
        <dbReference type="Pfam" id="PF07992"/>
    </source>
</evidence>
<keyword evidence="3" id="KW-0285">Flavoprotein</keyword>
<name>A0A0C3Q2U3_9AGAM</name>
<dbReference type="EMBL" id="KN823482">
    <property type="protein sequence ID" value="KIO16799.1"/>
    <property type="molecule type" value="Genomic_DNA"/>
</dbReference>
<dbReference type="PANTHER" id="PTHR43706">
    <property type="entry name" value="NADH DEHYDROGENASE"/>
    <property type="match status" value="1"/>
</dbReference>
<evidence type="ECO:0000256" key="7">
    <source>
        <dbReference type="ARBA" id="ARBA00047599"/>
    </source>
</evidence>
<comment type="catalytic activity">
    <reaction evidence="7">
        <text>a quinone + NADH + H(+) = a quinol + NAD(+)</text>
        <dbReference type="Rhea" id="RHEA:46160"/>
        <dbReference type="ChEBI" id="CHEBI:15378"/>
        <dbReference type="ChEBI" id="CHEBI:24646"/>
        <dbReference type="ChEBI" id="CHEBI:57540"/>
        <dbReference type="ChEBI" id="CHEBI:57945"/>
        <dbReference type="ChEBI" id="CHEBI:132124"/>
        <dbReference type="EC" id="1.6.5.9"/>
    </reaction>
</comment>
<evidence type="ECO:0000256" key="1">
    <source>
        <dbReference type="ARBA" id="ARBA00005272"/>
    </source>
</evidence>
<proteinExistence type="inferred from homology"/>
<feature type="domain" description="FAD/NAD(P)-binding" evidence="10">
    <location>
        <begin position="175"/>
        <end position="417"/>
    </location>
</feature>
<dbReference type="SUPFAM" id="SSF51905">
    <property type="entry name" value="FAD/NAD(P)-binding domain"/>
    <property type="match status" value="2"/>
</dbReference>
<dbReference type="InterPro" id="IPR045024">
    <property type="entry name" value="NDH-2"/>
</dbReference>
<dbReference type="InterPro" id="IPR023753">
    <property type="entry name" value="FAD/NAD-binding_dom"/>
</dbReference>
<dbReference type="Gene3D" id="3.50.50.100">
    <property type="match status" value="1"/>
</dbReference>
<keyword evidence="4" id="KW-0274">FAD</keyword>
<feature type="compositionally biased region" description="Low complexity" evidence="9">
    <location>
        <begin position="151"/>
        <end position="163"/>
    </location>
</feature>
<evidence type="ECO:0000313" key="11">
    <source>
        <dbReference type="EMBL" id="KIO16799.1"/>
    </source>
</evidence>
<dbReference type="HOGENOM" id="CLU_657551_0_0_1"/>
<dbReference type="EC" id="1.6.5.9" evidence="2"/>
<feature type="region of interest" description="Disordered" evidence="9">
    <location>
        <begin position="139"/>
        <end position="171"/>
    </location>
</feature>
<evidence type="ECO:0000256" key="2">
    <source>
        <dbReference type="ARBA" id="ARBA00012637"/>
    </source>
</evidence>
<evidence type="ECO:0000313" key="12">
    <source>
        <dbReference type="Proteomes" id="UP000054248"/>
    </source>
</evidence>
<evidence type="ECO:0000256" key="4">
    <source>
        <dbReference type="ARBA" id="ARBA00022827"/>
    </source>
</evidence>
<dbReference type="STRING" id="1051891.A0A0C3Q2U3"/>
<evidence type="ECO:0000256" key="3">
    <source>
        <dbReference type="ARBA" id="ARBA00022630"/>
    </source>
</evidence>
<reference evidence="11 12" key="1">
    <citation type="submission" date="2014-04" db="EMBL/GenBank/DDBJ databases">
        <authorList>
            <consortium name="DOE Joint Genome Institute"/>
            <person name="Kuo A."/>
            <person name="Girlanda M."/>
            <person name="Perotto S."/>
            <person name="Kohler A."/>
            <person name="Nagy L.G."/>
            <person name="Floudas D."/>
            <person name="Copeland A."/>
            <person name="Barry K.W."/>
            <person name="Cichocki N."/>
            <person name="Veneault-Fourrey C."/>
            <person name="LaButti K."/>
            <person name="Lindquist E.A."/>
            <person name="Lipzen A."/>
            <person name="Lundell T."/>
            <person name="Morin E."/>
            <person name="Murat C."/>
            <person name="Sun H."/>
            <person name="Tunlid A."/>
            <person name="Henrissat B."/>
            <person name="Grigoriev I.V."/>
            <person name="Hibbett D.S."/>
            <person name="Martin F."/>
            <person name="Nordberg H.P."/>
            <person name="Cantor M.N."/>
            <person name="Hua S.X."/>
        </authorList>
    </citation>
    <scope>NUCLEOTIDE SEQUENCE [LARGE SCALE GENOMIC DNA]</scope>
    <source>
        <strain evidence="11 12">MUT 4182</strain>
    </source>
</reference>
<dbReference type="OrthoDB" id="3244603at2759"/>
<organism evidence="11 12">
    <name type="scientific">Tulasnella calospora MUT 4182</name>
    <dbReference type="NCBI Taxonomy" id="1051891"/>
    <lineage>
        <taxon>Eukaryota</taxon>
        <taxon>Fungi</taxon>
        <taxon>Dikarya</taxon>
        <taxon>Basidiomycota</taxon>
        <taxon>Agaricomycotina</taxon>
        <taxon>Agaricomycetes</taxon>
        <taxon>Cantharellales</taxon>
        <taxon>Tulasnellaceae</taxon>
        <taxon>Tulasnella</taxon>
    </lineage>
</organism>
<dbReference type="AlphaFoldDB" id="A0A0C3Q2U3"/>
<keyword evidence="6" id="KW-0520">NAD</keyword>
<dbReference type="PANTHER" id="PTHR43706:SF47">
    <property type="entry name" value="EXTERNAL NADH-UBIQUINONE OXIDOREDUCTASE 1, MITOCHONDRIAL-RELATED"/>
    <property type="match status" value="1"/>
</dbReference>
<dbReference type="GO" id="GO:0005739">
    <property type="term" value="C:mitochondrion"/>
    <property type="evidence" value="ECO:0007669"/>
    <property type="project" value="TreeGrafter"/>
</dbReference>
<reference evidence="12" key="2">
    <citation type="submission" date="2015-01" db="EMBL/GenBank/DDBJ databases">
        <title>Evolutionary Origins and Diversification of the Mycorrhizal Mutualists.</title>
        <authorList>
            <consortium name="DOE Joint Genome Institute"/>
            <consortium name="Mycorrhizal Genomics Consortium"/>
            <person name="Kohler A."/>
            <person name="Kuo A."/>
            <person name="Nagy L.G."/>
            <person name="Floudas D."/>
            <person name="Copeland A."/>
            <person name="Barry K.W."/>
            <person name="Cichocki N."/>
            <person name="Veneault-Fourrey C."/>
            <person name="LaButti K."/>
            <person name="Lindquist E.A."/>
            <person name="Lipzen A."/>
            <person name="Lundell T."/>
            <person name="Morin E."/>
            <person name="Murat C."/>
            <person name="Riley R."/>
            <person name="Ohm R."/>
            <person name="Sun H."/>
            <person name="Tunlid A."/>
            <person name="Henrissat B."/>
            <person name="Grigoriev I.V."/>
            <person name="Hibbett D.S."/>
            <person name="Martin F."/>
        </authorList>
    </citation>
    <scope>NUCLEOTIDE SEQUENCE [LARGE SCALE GENOMIC DNA]</scope>
    <source>
        <strain evidence="12">MUT 4182</strain>
    </source>
</reference>
<dbReference type="Pfam" id="PF07992">
    <property type="entry name" value="Pyr_redox_2"/>
    <property type="match status" value="1"/>
</dbReference>
<accession>A0A0C3Q2U3</accession>
<keyword evidence="5" id="KW-0560">Oxidoreductase</keyword>
<dbReference type="PRINTS" id="PR00368">
    <property type="entry name" value="FADPNR"/>
</dbReference>
<sequence>MVYPPALLFECFPHPPAFDTCSPLYCKQLKFANILDPTLISIGAVSTHARPAVHEERFDVHGTWSFPREAVETFALYVPPWSGLFIDSIKLLAILTPYKCYITIYQGIIEEFLTFPDLLLGSLGLISINPSLRYQSLDERSRKHSSVKTQSARSNRARSSNPPAKSPATKPAVSIYETKALKVDPHNRQVTIADLSDIKGVNNITIPYDNLVYAVGAEAQTFGIPDVKEHSCFSKALRDGEKLRERIMDCIESAAFPDQSEEEVNRLMHMIVGGGSTGAKLSGELHDFIKDDLRSWYPELADKLKIMLVEALPNVLPIFSRELIQYTESTFKEQNIEVLTKTMVKEVKEKTVVVKNDKGQIEELPYGPLVWAAGKTKRRGLLVDDYLRLLGVNDVYAIGDRTATSYVPTAQVATQQGR</sequence>
<dbReference type="InterPro" id="IPR036188">
    <property type="entry name" value="FAD/NAD-bd_sf"/>
</dbReference>
<evidence type="ECO:0000256" key="5">
    <source>
        <dbReference type="ARBA" id="ARBA00023002"/>
    </source>
</evidence>
<comment type="similarity">
    <text evidence="1">Belongs to the NADH dehydrogenase family.</text>
</comment>
<protein>
    <recommendedName>
        <fullName evidence="2">NADH:ubiquinone reductase (non-electrogenic)</fullName>
        <ecNumber evidence="2">1.6.5.9</ecNumber>
    </recommendedName>
</protein>